<proteinExistence type="predicted"/>
<dbReference type="EMBL" id="SWJQ01000195">
    <property type="protein sequence ID" value="TRZ19109.1"/>
    <property type="molecule type" value="Genomic_DNA"/>
</dbReference>
<keyword evidence="2" id="KW-1185">Reference proteome</keyword>
<evidence type="ECO:0000313" key="1">
    <source>
        <dbReference type="EMBL" id="TRZ19109.1"/>
    </source>
</evidence>
<dbReference type="AlphaFoldDB" id="A0A8K1GHR3"/>
<protein>
    <submittedName>
        <fullName evidence="1">Uncharacterized protein</fullName>
    </submittedName>
</protein>
<evidence type="ECO:0000313" key="2">
    <source>
        <dbReference type="Proteomes" id="UP000796761"/>
    </source>
</evidence>
<gene>
    <name evidence="1" type="ORF">HGM15179_007948</name>
</gene>
<reference evidence="1" key="1">
    <citation type="submission" date="2019-04" db="EMBL/GenBank/DDBJ databases">
        <title>Genome assembly of Zosterops borbonicus 15179.</title>
        <authorList>
            <person name="Leroy T."/>
            <person name="Anselmetti Y."/>
            <person name="Tilak M.-K."/>
            <person name="Nabholz B."/>
        </authorList>
    </citation>
    <scope>NUCLEOTIDE SEQUENCE</scope>
    <source>
        <strain evidence="1">HGM_15179</strain>
        <tissue evidence="1">Muscle</tissue>
    </source>
</reference>
<comment type="caution">
    <text evidence="1">The sequence shown here is derived from an EMBL/GenBank/DDBJ whole genome shotgun (WGS) entry which is preliminary data.</text>
</comment>
<accession>A0A8K1GHR3</accession>
<sequence length="130" mass="15074">MDVEAWLWSWRQEASGKIKWDWGLRKPGFSHVNHGTYEISDGHKVSSLYFHFLPQEEPGFLQKLSPEHPLLDMLMMVEESRTPFHLLYPYEGKGQSNILGISQQELENSYKLGEEDNAGAMPKYFKTSVL</sequence>
<name>A0A8K1GHR3_9PASS</name>
<organism evidence="1 2">
    <name type="scientific">Zosterops borbonicus</name>
    <dbReference type="NCBI Taxonomy" id="364589"/>
    <lineage>
        <taxon>Eukaryota</taxon>
        <taxon>Metazoa</taxon>
        <taxon>Chordata</taxon>
        <taxon>Craniata</taxon>
        <taxon>Vertebrata</taxon>
        <taxon>Euteleostomi</taxon>
        <taxon>Archelosauria</taxon>
        <taxon>Archosauria</taxon>
        <taxon>Dinosauria</taxon>
        <taxon>Saurischia</taxon>
        <taxon>Theropoda</taxon>
        <taxon>Coelurosauria</taxon>
        <taxon>Aves</taxon>
        <taxon>Neognathae</taxon>
        <taxon>Neoaves</taxon>
        <taxon>Telluraves</taxon>
        <taxon>Australaves</taxon>
        <taxon>Passeriformes</taxon>
        <taxon>Sylvioidea</taxon>
        <taxon>Zosteropidae</taxon>
        <taxon>Zosterops</taxon>
    </lineage>
</organism>
<dbReference type="Proteomes" id="UP000796761">
    <property type="component" value="Unassembled WGS sequence"/>
</dbReference>